<dbReference type="OrthoDB" id="566138at2759"/>
<dbReference type="Gene3D" id="3.90.1300.10">
    <property type="entry name" value="Amidase signature (AS) domain"/>
    <property type="match status" value="1"/>
</dbReference>
<reference evidence="2" key="1">
    <citation type="journal article" date="2014" name="Proc. Natl. Acad. Sci. U.S.A.">
        <title>Extensive sampling of basidiomycete genomes demonstrates inadequacy of the white-rot/brown-rot paradigm for wood decay fungi.</title>
        <authorList>
            <person name="Riley R."/>
            <person name="Salamov A.A."/>
            <person name="Brown D.W."/>
            <person name="Nagy L.G."/>
            <person name="Floudas D."/>
            <person name="Held B.W."/>
            <person name="Levasseur A."/>
            <person name="Lombard V."/>
            <person name="Morin E."/>
            <person name="Otillar R."/>
            <person name="Lindquist E.A."/>
            <person name="Sun H."/>
            <person name="LaButti K.M."/>
            <person name="Schmutz J."/>
            <person name="Jabbour D."/>
            <person name="Luo H."/>
            <person name="Baker S.E."/>
            <person name="Pisabarro A.G."/>
            <person name="Walton J.D."/>
            <person name="Blanchette R.A."/>
            <person name="Henrissat B."/>
            <person name="Martin F."/>
            <person name="Cullen D."/>
            <person name="Hibbett D.S."/>
            <person name="Grigoriev I.V."/>
        </authorList>
    </citation>
    <scope>NUCLEOTIDE SEQUENCE [LARGE SCALE GENOMIC DNA]</scope>
    <source>
        <strain evidence="2">MUCL 33604</strain>
    </source>
</reference>
<dbReference type="PANTHER" id="PTHR42678">
    <property type="entry name" value="AMIDASE"/>
    <property type="match status" value="1"/>
</dbReference>
<dbReference type="HOGENOM" id="CLU_2097214_0_0_1"/>
<gene>
    <name evidence="1" type="ORF">JAAARDRAFT_194653</name>
</gene>
<accession>A0A067PS69</accession>
<sequence>MVRASFYLSAYALWQTLSVFLSYLGFASTPPAIAGYPIINVPLGFQPDSVTPTAAEPTVKLAPGMPFGISFIGTAWSEYKLIGYAYAYEQATQNRLKRLAYEAAIPKTQLVDIIGK</sequence>
<dbReference type="EMBL" id="KL197721">
    <property type="protein sequence ID" value="KDQ56680.1"/>
    <property type="molecule type" value="Genomic_DNA"/>
</dbReference>
<dbReference type="InParanoid" id="A0A067PS69"/>
<dbReference type="PANTHER" id="PTHR42678:SF34">
    <property type="entry name" value="OS04G0183300 PROTEIN"/>
    <property type="match status" value="1"/>
</dbReference>
<dbReference type="AlphaFoldDB" id="A0A067PS69"/>
<protein>
    <submittedName>
        <fullName evidence="1">Uncharacterized protein</fullName>
    </submittedName>
</protein>
<evidence type="ECO:0000313" key="2">
    <source>
        <dbReference type="Proteomes" id="UP000027265"/>
    </source>
</evidence>
<dbReference type="STRING" id="933084.A0A067PS69"/>
<dbReference type="Proteomes" id="UP000027265">
    <property type="component" value="Unassembled WGS sequence"/>
</dbReference>
<organism evidence="1 2">
    <name type="scientific">Jaapia argillacea MUCL 33604</name>
    <dbReference type="NCBI Taxonomy" id="933084"/>
    <lineage>
        <taxon>Eukaryota</taxon>
        <taxon>Fungi</taxon>
        <taxon>Dikarya</taxon>
        <taxon>Basidiomycota</taxon>
        <taxon>Agaricomycotina</taxon>
        <taxon>Agaricomycetes</taxon>
        <taxon>Agaricomycetidae</taxon>
        <taxon>Jaapiales</taxon>
        <taxon>Jaapiaceae</taxon>
        <taxon>Jaapia</taxon>
    </lineage>
</organism>
<dbReference type="SUPFAM" id="SSF75304">
    <property type="entry name" value="Amidase signature (AS) enzymes"/>
    <property type="match status" value="1"/>
</dbReference>
<evidence type="ECO:0000313" key="1">
    <source>
        <dbReference type="EMBL" id="KDQ56680.1"/>
    </source>
</evidence>
<proteinExistence type="predicted"/>
<keyword evidence="2" id="KW-1185">Reference proteome</keyword>
<name>A0A067PS69_9AGAM</name>
<dbReference type="InterPro" id="IPR036928">
    <property type="entry name" value="AS_sf"/>
</dbReference>